<dbReference type="Gene3D" id="2.60.120.10">
    <property type="entry name" value="Jelly Rolls"/>
    <property type="match status" value="1"/>
</dbReference>
<dbReference type="Pfam" id="PF05995">
    <property type="entry name" value="CDO_I"/>
    <property type="match status" value="1"/>
</dbReference>
<dbReference type="GO" id="GO:0017172">
    <property type="term" value="F:cysteine dioxygenase activity"/>
    <property type="evidence" value="ECO:0007669"/>
    <property type="project" value="UniProtKB-UniRule"/>
</dbReference>
<evidence type="ECO:0000256" key="9">
    <source>
        <dbReference type="RuleBase" id="RU366010"/>
    </source>
</evidence>
<evidence type="ECO:0000313" key="10">
    <source>
        <dbReference type="EMBL" id="KFM25981.1"/>
    </source>
</evidence>
<dbReference type="KEGG" id="apro:F751_3619"/>
<dbReference type="GeneID" id="23615010"/>
<evidence type="ECO:0000256" key="1">
    <source>
        <dbReference type="ARBA" id="ARBA00006622"/>
    </source>
</evidence>
<feature type="binding site" evidence="8">
    <location>
        <position position="134"/>
    </location>
    <ligand>
        <name>Fe cation</name>
        <dbReference type="ChEBI" id="CHEBI:24875"/>
        <note>catalytic</note>
    </ligand>
</feature>
<dbReference type="eggNOG" id="KOG4064">
    <property type="taxonomic scope" value="Eukaryota"/>
</dbReference>
<evidence type="ECO:0000256" key="2">
    <source>
        <dbReference type="ARBA" id="ARBA00013133"/>
    </source>
</evidence>
<keyword evidence="6 8" id="KW-0408">Iron</keyword>
<evidence type="ECO:0000256" key="4">
    <source>
        <dbReference type="ARBA" id="ARBA00022964"/>
    </source>
</evidence>
<dbReference type="InterPro" id="IPR014710">
    <property type="entry name" value="RmlC-like_jellyroll"/>
</dbReference>
<dbReference type="SUPFAM" id="SSF51182">
    <property type="entry name" value="RmlC-like cupins"/>
    <property type="match status" value="1"/>
</dbReference>
<comment type="similarity">
    <text evidence="1 9">Belongs to the cysteine dioxygenase family.</text>
</comment>
<dbReference type="PANTHER" id="PTHR12918">
    <property type="entry name" value="CYSTEINE DIOXYGENASE"/>
    <property type="match status" value="1"/>
</dbReference>
<proteinExistence type="inferred from homology"/>
<evidence type="ECO:0000313" key="11">
    <source>
        <dbReference type="Proteomes" id="UP000028924"/>
    </source>
</evidence>
<feature type="cross-link" description="3'-(S-cysteinyl)-tyrosine (Cys-Tyr)" evidence="7">
    <location>
        <begin position="141"/>
        <end position="229"/>
    </location>
</feature>
<dbReference type="AlphaFoldDB" id="A0A087SJS7"/>
<dbReference type="EMBL" id="KL662125">
    <property type="protein sequence ID" value="KFM25981.1"/>
    <property type="molecule type" value="Genomic_DNA"/>
</dbReference>
<organism evidence="10 11">
    <name type="scientific">Auxenochlorella protothecoides</name>
    <name type="common">Green microalga</name>
    <name type="synonym">Chlorella protothecoides</name>
    <dbReference type="NCBI Taxonomy" id="3075"/>
    <lineage>
        <taxon>Eukaryota</taxon>
        <taxon>Viridiplantae</taxon>
        <taxon>Chlorophyta</taxon>
        <taxon>core chlorophytes</taxon>
        <taxon>Trebouxiophyceae</taxon>
        <taxon>Chlorellales</taxon>
        <taxon>Chlorellaceae</taxon>
        <taxon>Auxenochlorella</taxon>
    </lineage>
</organism>
<dbReference type="EC" id="1.13.11.20" evidence="2 9"/>
<keyword evidence="5 9" id="KW-0560">Oxidoreductase</keyword>
<dbReference type="PANTHER" id="PTHR12918:SF1">
    <property type="entry name" value="CYSTEINE DIOXYGENASE TYPE 1"/>
    <property type="match status" value="1"/>
</dbReference>
<keyword evidence="3 8" id="KW-0479">Metal-binding</keyword>
<dbReference type="InterPro" id="IPR010300">
    <property type="entry name" value="CDO_1"/>
</dbReference>
<dbReference type="Proteomes" id="UP000028924">
    <property type="component" value="Unassembled WGS sequence"/>
</dbReference>
<comment type="cofactor">
    <cofactor evidence="9">
        <name>Fe cation</name>
        <dbReference type="ChEBI" id="CHEBI:24875"/>
    </cofactor>
    <text evidence="9">Binds 1 Fe cation per subunit.</text>
</comment>
<dbReference type="RefSeq" id="XP_011398877.1">
    <property type="nucleotide sequence ID" value="XM_011400575.1"/>
</dbReference>
<keyword evidence="11" id="KW-1185">Reference proteome</keyword>
<dbReference type="InterPro" id="IPR011051">
    <property type="entry name" value="RmlC_Cupin_sf"/>
</dbReference>
<accession>A0A087SJS7</accession>
<dbReference type="STRING" id="3075.A0A087SJS7"/>
<sequence>MPSEILHCTPPEDLCRAPEKVASWHALPVVPRNPVPTLQALFEELHAAFEAEASQGIIIDNSQPAASFARLNARVQALLTRYTKEGSSDWRRYAAFNSHHYIRHLIEESPHFEILVRRGNRLVCWQPGQGSHIHDHDNSHCWLTCLDGTLEEKHYQAGESASPVAGSAFPASALPGVERVTSPCPAMHATHSQRLGPGDTGYISDRIALHTVACPSGTPAPGAVSLHVYAPPIRRVRLFTPQEDQVVVRKPGFWSVRGVRT</sequence>
<comment type="catalytic activity">
    <reaction evidence="9">
        <text>L-cysteine + O2 = 3-sulfino-L-alanine + H(+)</text>
        <dbReference type="Rhea" id="RHEA:20441"/>
        <dbReference type="ChEBI" id="CHEBI:15378"/>
        <dbReference type="ChEBI" id="CHEBI:15379"/>
        <dbReference type="ChEBI" id="CHEBI:35235"/>
        <dbReference type="ChEBI" id="CHEBI:61085"/>
        <dbReference type="EC" id="1.13.11.20"/>
    </reaction>
</comment>
<evidence type="ECO:0000256" key="5">
    <source>
        <dbReference type="ARBA" id="ARBA00023002"/>
    </source>
</evidence>
<dbReference type="CDD" id="cd10548">
    <property type="entry name" value="cupin_CDO"/>
    <property type="match status" value="1"/>
</dbReference>
<dbReference type="GO" id="GO:0008198">
    <property type="term" value="F:ferrous iron binding"/>
    <property type="evidence" value="ECO:0007669"/>
    <property type="project" value="TreeGrafter"/>
</dbReference>
<feature type="binding site" evidence="8">
    <location>
        <position position="210"/>
    </location>
    <ligand>
        <name>Fe cation</name>
        <dbReference type="ChEBI" id="CHEBI:24875"/>
        <note>catalytic</note>
    </ligand>
</feature>
<evidence type="ECO:0000256" key="6">
    <source>
        <dbReference type="ARBA" id="ARBA00023004"/>
    </source>
</evidence>
<protein>
    <recommendedName>
        <fullName evidence="2 9">Cysteine dioxygenase</fullName>
        <ecNumber evidence="2 9">1.13.11.20</ecNumber>
    </recommendedName>
</protein>
<reference evidence="10 11" key="1">
    <citation type="journal article" date="2014" name="BMC Genomics">
        <title>Oil accumulation mechanisms of the oleaginous microalga Chlorella protothecoides revealed through its genome, transcriptomes, and proteomes.</title>
        <authorList>
            <person name="Gao C."/>
            <person name="Wang Y."/>
            <person name="Shen Y."/>
            <person name="Yan D."/>
            <person name="He X."/>
            <person name="Dai J."/>
            <person name="Wu Q."/>
        </authorList>
    </citation>
    <scope>NUCLEOTIDE SEQUENCE [LARGE SCALE GENOMIC DNA]</scope>
    <source>
        <strain evidence="10 11">0710</strain>
    </source>
</reference>
<gene>
    <name evidence="10" type="ORF">F751_3619</name>
</gene>
<evidence type="ECO:0000256" key="3">
    <source>
        <dbReference type="ARBA" id="ARBA00022723"/>
    </source>
</evidence>
<name>A0A087SJS7_AUXPR</name>
<dbReference type="OrthoDB" id="543511at2759"/>
<keyword evidence="4 9" id="KW-0223">Dioxygenase</keyword>
<evidence type="ECO:0000256" key="8">
    <source>
        <dbReference type="PIRSR" id="PIRSR610300-51"/>
    </source>
</evidence>
<dbReference type="GO" id="GO:0019448">
    <property type="term" value="P:L-cysteine catabolic process"/>
    <property type="evidence" value="ECO:0007669"/>
    <property type="project" value="TreeGrafter"/>
</dbReference>
<evidence type="ECO:0000256" key="7">
    <source>
        <dbReference type="PIRSR" id="PIRSR610300-50"/>
    </source>
</evidence>
<feature type="binding site" evidence="8">
    <location>
        <position position="136"/>
    </location>
    <ligand>
        <name>Fe cation</name>
        <dbReference type="ChEBI" id="CHEBI:24875"/>
        <note>catalytic</note>
    </ligand>
</feature>
<keyword evidence="7" id="KW-0883">Thioether bond</keyword>